<evidence type="ECO:0000256" key="4">
    <source>
        <dbReference type="SAM" id="MobiDB-lite"/>
    </source>
</evidence>
<evidence type="ECO:0000256" key="2">
    <source>
        <dbReference type="ARBA" id="ARBA00022723"/>
    </source>
</evidence>
<dbReference type="Gene3D" id="3.20.20.60">
    <property type="entry name" value="Phosphoenolpyruvate-binding domains"/>
    <property type="match status" value="1"/>
</dbReference>
<dbReference type="GO" id="GO:0016829">
    <property type="term" value="F:lyase activity"/>
    <property type="evidence" value="ECO:0007669"/>
    <property type="project" value="UniProtKB-KW"/>
</dbReference>
<evidence type="ECO:0000256" key="3">
    <source>
        <dbReference type="ARBA" id="ARBA00023239"/>
    </source>
</evidence>
<feature type="region of interest" description="Disordered" evidence="4">
    <location>
        <begin position="1"/>
        <end position="29"/>
    </location>
</feature>
<comment type="caution">
    <text evidence="6">The sequence shown here is derived from an EMBL/GenBank/DDBJ whole genome shotgun (WGS) entry which is preliminary data.</text>
</comment>
<dbReference type="InterPro" id="IPR005000">
    <property type="entry name" value="Aldolase/citrate-lyase_domain"/>
</dbReference>
<keyword evidence="7" id="KW-1185">Reference proteome</keyword>
<accession>A0ABV2QKH4</accession>
<evidence type="ECO:0000259" key="5">
    <source>
        <dbReference type="Pfam" id="PF03328"/>
    </source>
</evidence>
<name>A0ABV2QKH4_9MICO</name>
<dbReference type="EC" id="4.1.2.52" evidence="6"/>
<evidence type="ECO:0000313" key="7">
    <source>
        <dbReference type="Proteomes" id="UP001549257"/>
    </source>
</evidence>
<protein>
    <submittedName>
        <fullName evidence="6">4-hydroxy-2-oxoheptanedioate aldolase</fullName>
        <ecNumber evidence="6">4.1.2.52</ecNumber>
    </submittedName>
</protein>
<dbReference type="InterPro" id="IPR050251">
    <property type="entry name" value="HpcH-HpaI_aldolase"/>
</dbReference>
<evidence type="ECO:0000256" key="1">
    <source>
        <dbReference type="ARBA" id="ARBA00005568"/>
    </source>
</evidence>
<keyword evidence="2" id="KW-0479">Metal-binding</keyword>
<dbReference type="PANTHER" id="PTHR30502">
    <property type="entry name" value="2-KETO-3-DEOXY-L-RHAMNONATE ALDOLASE"/>
    <property type="match status" value="1"/>
</dbReference>
<feature type="domain" description="HpcH/HpaI aldolase/citrate lyase" evidence="5">
    <location>
        <begin position="35"/>
        <end position="252"/>
    </location>
</feature>
<reference evidence="6 7" key="1">
    <citation type="submission" date="2024-06" db="EMBL/GenBank/DDBJ databases">
        <title>Sorghum-associated microbial communities from plants grown in Nebraska, USA.</title>
        <authorList>
            <person name="Schachtman D."/>
        </authorList>
    </citation>
    <scope>NUCLEOTIDE SEQUENCE [LARGE SCALE GENOMIC DNA]</scope>
    <source>
        <strain evidence="6 7">2857</strain>
    </source>
</reference>
<comment type="similarity">
    <text evidence="1">Belongs to the HpcH/HpaI aldolase family.</text>
</comment>
<evidence type="ECO:0000313" key="6">
    <source>
        <dbReference type="EMBL" id="MET4581539.1"/>
    </source>
</evidence>
<keyword evidence="3 6" id="KW-0456">Lyase</keyword>
<dbReference type="InterPro" id="IPR040442">
    <property type="entry name" value="Pyrv_kinase-like_dom_sf"/>
</dbReference>
<dbReference type="InterPro" id="IPR015813">
    <property type="entry name" value="Pyrv/PenolPyrv_kinase-like_dom"/>
</dbReference>
<organism evidence="6 7">
    <name type="scientific">Conyzicola nivalis</name>
    <dbReference type="NCBI Taxonomy" id="1477021"/>
    <lineage>
        <taxon>Bacteria</taxon>
        <taxon>Bacillati</taxon>
        <taxon>Actinomycetota</taxon>
        <taxon>Actinomycetes</taxon>
        <taxon>Micrococcales</taxon>
        <taxon>Microbacteriaceae</taxon>
        <taxon>Conyzicola</taxon>
    </lineage>
</organism>
<proteinExistence type="inferred from homology"/>
<dbReference type="Proteomes" id="UP001549257">
    <property type="component" value="Unassembled WGS sequence"/>
</dbReference>
<dbReference type="SUPFAM" id="SSF51621">
    <property type="entry name" value="Phosphoenolpyruvate/pyruvate domain"/>
    <property type="match status" value="1"/>
</dbReference>
<dbReference type="Pfam" id="PF03328">
    <property type="entry name" value="HpcH_HpaI"/>
    <property type="match status" value="1"/>
</dbReference>
<sequence length="265" mass="27269">MAAPGWDTSGMHDDTISSSESDPGGTAGVLTPSSSGVWCSIGDTVMVGALARSAFDWIVLDAQHGEYDRRALIDAGRMLTSGSHPFAVRVGRVDAQQIGFALDIGASTVIVPQVDTADDARRSVLAAHYPPRGTRSWGPLTAMWGGPAVDAGDAAPQVAVMIESERALSNVGEIASVSGVDLLFVGPFDLALSLGVPLDDLLDDARGPLSTIREAADAAGIGVAAFAGTPERARVLRDRGFDCLAVATDVSVIAAGADSLLEELQ</sequence>
<dbReference type="RefSeq" id="WP_354023705.1">
    <property type="nucleotide sequence ID" value="NZ_JBEPSJ010000001.1"/>
</dbReference>
<gene>
    <name evidence="6" type="ORF">ABIE21_001029</name>
</gene>
<dbReference type="EMBL" id="JBEPSJ010000001">
    <property type="protein sequence ID" value="MET4581539.1"/>
    <property type="molecule type" value="Genomic_DNA"/>
</dbReference>
<dbReference type="PANTHER" id="PTHR30502:SF0">
    <property type="entry name" value="PHOSPHOENOLPYRUVATE CARBOXYLASE FAMILY PROTEIN"/>
    <property type="match status" value="1"/>
</dbReference>